<dbReference type="GO" id="GO:0005524">
    <property type="term" value="F:ATP binding"/>
    <property type="evidence" value="ECO:0007669"/>
    <property type="project" value="UniProtKB-KW"/>
</dbReference>
<evidence type="ECO:0000313" key="14">
    <source>
        <dbReference type="EMBL" id="KEP46559.1"/>
    </source>
</evidence>
<evidence type="ECO:0000256" key="7">
    <source>
        <dbReference type="ARBA" id="ARBA00022741"/>
    </source>
</evidence>
<evidence type="ECO:0000256" key="1">
    <source>
        <dbReference type="ARBA" id="ARBA00002226"/>
    </source>
</evidence>
<protein>
    <recommendedName>
        <fullName evidence="5">non-chaperonin molecular chaperone ATPase</fullName>
        <ecNumber evidence="5">3.6.4.10</ecNumber>
    </recommendedName>
    <alternativeName>
        <fullName evidence="11">Immunoglobulin heavy chain-binding protein homolog</fullName>
    </alternativeName>
</protein>
<dbReference type="GO" id="GO:0005634">
    <property type="term" value="C:nucleus"/>
    <property type="evidence" value="ECO:0007669"/>
    <property type="project" value="UniProtKB-SubCell"/>
</dbReference>
<dbReference type="FunFam" id="2.60.34.10:FF:000012">
    <property type="entry name" value="Heat shock 70 kDa protein"/>
    <property type="match status" value="1"/>
</dbReference>
<evidence type="ECO:0000256" key="13">
    <source>
        <dbReference type="SAM" id="SignalP"/>
    </source>
</evidence>
<dbReference type="GO" id="GO:0006986">
    <property type="term" value="P:response to unfolded protein"/>
    <property type="evidence" value="ECO:0007669"/>
    <property type="project" value="UniProtKB-ARBA"/>
</dbReference>
<comment type="catalytic activity">
    <reaction evidence="12">
        <text>ATP + H2O = ADP + phosphate + H(+)</text>
        <dbReference type="Rhea" id="RHEA:13065"/>
        <dbReference type="ChEBI" id="CHEBI:15377"/>
        <dbReference type="ChEBI" id="CHEBI:15378"/>
        <dbReference type="ChEBI" id="CHEBI:30616"/>
        <dbReference type="ChEBI" id="CHEBI:43474"/>
        <dbReference type="ChEBI" id="CHEBI:456216"/>
        <dbReference type="EC" id="3.6.4.10"/>
    </reaction>
</comment>
<evidence type="ECO:0000256" key="4">
    <source>
        <dbReference type="ARBA" id="ARBA00007381"/>
    </source>
</evidence>
<dbReference type="Gene3D" id="2.60.34.10">
    <property type="entry name" value="Substrate Binding Domain Of DNAk, Chain A, domain 1"/>
    <property type="match status" value="1"/>
</dbReference>
<sequence>MFKSFISILLWTVLWGDFPSRAETFGPVVGIDLGTTYSCVAIFRSGHVEVIPNDQGNRVTPSWVSFANNERLVGDTAKQVFHTAPSQTVFDIKRLMGMQLSDECIQSELKHWPFNVSQHGGQLAIEVNHSGRKEFFTPQELSAMILSKLKETAELYLGVPITHAVITVPAYFNDAQRQATKDAGAIAGLAVLRILNEPTAAAIAYGLDLERTERESRVLVFDLGGGTFDVSLLRINQGVFEVLAVSGDGHLGGQDFDNRVIDYLVSKYKYERQVDVSSDNRAMSKLRREVEKAKRILSSQLTARMEIESFEGGNDYSYRLTRAKFDELNMELFQRTLQLVKQALQDARLESSEVDEVILVGGSTRITKIRELLKDFFGGRAPKMGINPDEAVAYGAAIEGGILGGEQGLESITLIDVCPMTLGVELIGGVFSPLISRNTPLPFRTSEVFSTASNNQRVVVIKIFQGEQALTKDNTLLGTFSLSGIRPAARGVPQIEVRFEIDGDGILKVSASDIESGSAQSITITRDKQALSEREIKRMSKGVEGFNQKDIAQEQRDSARHRLQQLILAAKAKLLGPSSMPEEIHSELNDLFNELDSTQSLQTTSIHLLEARFYTIMNRADAFLYTDKTVSQIPLSTPNTAIGPEVIPSSIPKSITPRYIGTMPQRLRNFNSFNMPVFSSLWEVPKIQSQFLTCAAVSPLGSRLMLASEDRTMVFVDMDGGNVLSVVSFEDQFAIMAAVWYSETNLIVGGCNGNLYYVCINPVLKAGVVTMMPFLSPFSQRIRNLALDTSNSILAVGYGNTVALHASNTVKGKVTWRPIELIQGPAHNRSGLVNSLTFFPARNGSSQLLVAYAEAGWSIWNPCGTVRHINPAVHHNVCRVGRASLSIDRRMIIFSTLDRSVVTYPLNDDGPVLTGKKEYASGDRDTCSIVVPVEITPDGFLLTGTTLGEVSIIEVGDESSQGNSTVIRHADETHLIRVILKTGNKVVIGSSSPNESLVRCYSTNAVTRASSSVKKQEFPVRILVTEAITGWQEGDLRWVGTRRLHRVMNLLRFRPSRSLVVLACLWLSLWIVLISVDPPGGIPFSEAKRDSDTTDLMKPRLQRHQYWVMFGIQHFFKYVIYQHASWMGWV</sequence>
<dbReference type="OrthoDB" id="3248486at2759"/>
<proteinExistence type="inferred from homology"/>
<dbReference type="PRINTS" id="PR00301">
    <property type="entry name" value="HEATSHOCK70"/>
</dbReference>
<dbReference type="STRING" id="1423351.A0A074RID9"/>
<feature type="chain" id="PRO_5001697800" description="non-chaperonin molecular chaperone ATPase" evidence="13">
    <location>
        <begin position="17"/>
        <end position="1130"/>
    </location>
</feature>
<dbReference type="AlphaFoldDB" id="A0A074RID9"/>
<dbReference type="InterPro" id="IPR018181">
    <property type="entry name" value="Heat_shock_70_CS"/>
</dbReference>
<feature type="signal peptide" evidence="13">
    <location>
        <begin position="1"/>
        <end position="16"/>
    </location>
</feature>
<comment type="subcellular location">
    <subcellularLocation>
        <location evidence="3">Endoplasmic reticulum lumen</location>
    </subcellularLocation>
    <subcellularLocation>
        <location evidence="2">Nucleus</location>
    </subcellularLocation>
</comment>
<evidence type="ECO:0000256" key="12">
    <source>
        <dbReference type="ARBA" id="ARBA00048056"/>
    </source>
</evidence>
<reference evidence="14 15" key="1">
    <citation type="submission" date="2013-12" db="EMBL/GenBank/DDBJ databases">
        <authorList>
            <person name="Cubeta M."/>
            <person name="Pakala S."/>
            <person name="Fedorova N."/>
            <person name="Thomas E."/>
            <person name="Dean R."/>
            <person name="Jabaji S."/>
            <person name="Neate S."/>
            <person name="Toda T."/>
            <person name="Tavantzis S."/>
            <person name="Vilgalys R."/>
            <person name="Bharathan N."/>
            <person name="Pakala S."/>
            <person name="Losada L.S."/>
            <person name="Zafar N."/>
            <person name="Nierman W."/>
        </authorList>
    </citation>
    <scope>NUCLEOTIDE SEQUENCE [LARGE SCALE GENOMIC DNA]</scope>
    <source>
        <strain evidence="14 15">123E</strain>
    </source>
</reference>
<dbReference type="SUPFAM" id="SSF53067">
    <property type="entry name" value="Actin-like ATPase domain"/>
    <property type="match status" value="2"/>
</dbReference>
<dbReference type="InterPro" id="IPR015943">
    <property type="entry name" value="WD40/YVTN_repeat-like_dom_sf"/>
</dbReference>
<comment type="similarity">
    <text evidence="4">Belongs to the heat shock protein 70 family.</text>
</comment>
<dbReference type="Proteomes" id="UP000027456">
    <property type="component" value="Unassembled WGS sequence"/>
</dbReference>
<dbReference type="InterPro" id="IPR013126">
    <property type="entry name" value="Hsp_70_fam"/>
</dbReference>
<dbReference type="PANTHER" id="PTHR19375">
    <property type="entry name" value="HEAT SHOCK PROTEIN 70KDA"/>
    <property type="match status" value="1"/>
</dbReference>
<evidence type="ECO:0000313" key="15">
    <source>
        <dbReference type="Proteomes" id="UP000027456"/>
    </source>
</evidence>
<dbReference type="Pfam" id="PF00012">
    <property type="entry name" value="HSP70"/>
    <property type="match status" value="1"/>
</dbReference>
<dbReference type="HOGENOM" id="CLU_279224_0_0_1"/>
<dbReference type="GO" id="GO:0140662">
    <property type="term" value="F:ATP-dependent protein folding chaperone"/>
    <property type="evidence" value="ECO:0007669"/>
    <property type="project" value="InterPro"/>
</dbReference>
<dbReference type="NCBIfam" id="NF001413">
    <property type="entry name" value="PRK00290.1"/>
    <property type="match status" value="1"/>
</dbReference>
<dbReference type="FunFam" id="3.30.30.30:FF:000001">
    <property type="entry name" value="heat shock 70 kDa protein-like"/>
    <property type="match status" value="1"/>
</dbReference>
<dbReference type="Gene3D" id="2.130.10.10">
    <property type="entry name" value="YVTN repeat-like/Quinoprotein amine dehydrogenase"/>
    <property type="match status" value="1"/>
</dbReference>
<keyword evidence="7" id="KW-0547">Nucleotide-binding</keyword>
<keyword evidence="6 13" id="KW-0732">Signal</keyword>
<evidence type="ECO:0000256" key="11">
    <source>
        <dbReference type="ARBA" id="ARBA00031728"/>
    </source>
</evidence>
<keyword evidence="15" id="KW-1185">Reference proteome</keyword>
<dbReference type="Gene3D" id="3.90.640.10">
    <property type="entry name" value="Actin, Chain A, domain 4"/>
    <property type="match status" value="1"/>
</dbReference>
<organism evidence="14 15">
    <name type="scientific">Rhizoctonia solani 123E</name>
    <dbReference type="NCBI Taxonomy" id="1423351"/>
    <lineage>
        <taxon>Eukaryota</taxon>
        <taxon>Fungi</taxon>
        <taxon>Dikarya</taxon>
        <taxon>Basidiomycota</taxon>
        <taxon>Agaricomycotina</taxon>
        <taxon>Agaricomycetes</taxon>
        <taxon>Cantharellales</taxon>
        <taxon>Ceratobasidiaceae</taxon>
        <taxon>Rhizoctonia</taxon>
    </lineage>
</organism>
<dbReference type="EMBL" id="AZST01001047">
    <property type="protein sequence ID" value="KEP46559.1"/>
    <property type="molecule type" value="Genomic_DNA"/>
</dbReference>
<dbReference type="InterPro" id="IPR042050">
    <property type="entry name" value="BIP_NBD"/>
</dbReference>
<comment type="function">
    <text evidence="1">Probably plays a role in facilitating the assembly of multimeric protein complexes inside the ER. Is required for secretory polypeptide translocation. May physically associate with SEC63 protein in the endoplasmic reticulum and this interaction may be regulated by ATP hydrolysis.</text>
</comment>
<dbReference type="InterPro" id="IPR043129">
    <property type="entry name" value="ATPase_NBD"/>
</dbReference>
<evidence type="ECO:0000256" key="10">
    <source>
        <dbReference type="ARBA" id="ARBA00023242"/>
    </source>
</evidence>
<dbReference type="EC" id="3.6.4.10" evidence="5"/>
<dbReference type="Gene3D" id="3.30.30.30">
    <property type="match status" value="1"/>
</dbReference>
<dbReference type="FunFam" id="3.90.640.10:FF:000153">
    <property type="entry name" value="Endoplasmic reticulum chaperone BiP"/>
    <property type="match status" value="1"/>
</dbReference>
<evidence type="ECO:0000256" key="5">
    <source>
        <dbReference type="ARBA" id="ARBA00012554"/>
    </source>
</evidence>
<evidence type="ECO:0000256" key="9">
    <source>
        <dbReference type="ARBA" id="ARBA00022840"/>
    </source>
</evidence>
<name>A0A074RID9_9AGAM</name>
<dbReference type="CDD" id="cd10241">
    <property type="entry name" value="ASKHA_NBD_HSP70_BiP"/>
    <property type="match status" value="1"/>
</dbReference>
<gene>
    <name evidence="14" type="ORF">V565_192540</name>
</gene>
<keyword evidence="9" id="KW-0067">ATP-binding</keyword>
<dbReference type="SUPFAM" id="SSF100920">
    <property type="entry name" value="Heat shock protein 70kD (HSP70), peptide-binding domain"/>
    <property type="match status" value="1"/>
</dbReference>
<dbReference type="Gene3D" id="3.30.420.40">
    <property type="match status" value="2"/>
</dbReference>
<dbReference type="InterPro" id="IPR029047">
    <property type="entry name" value="HSP70_peptide-bd_sf"/>
</dbReference>
<dbReference type="InterPro" id="IPR036322">
    <property type="entry name" value="WD40_repeat_dom_sf"/>
</dbReference>
<evidence type="ECO:0000256" key="6">
    <source>
        <dbReference type="ARBA" id="ARBA00022729"/>
    </source>
</evidence>
<evidence type="ECO:0000256" key="2">
    <source>
        <dbReference type="ARBA" id="ARBA00004123"/>
    </source>
</evidence>
<accession>A0A074RID9</accession>
<feature type="non-terminal residue" evidence="14">
    <location>
        <position position="1130"/>
    </location>
</feature>
<dbReference type="PROSITE" id="PS00297">
    <property type="entry name" value="HSP70_1"/>
    <property type="match status" value="1"/>
</dbReference>
<comment type="caution">
    <text evidence="14">The sequence shown here is derived from an EMBL/GenBank/DDBJ whole genome shotgun (WGS) entry which is preliminary data.</text>
</comment>
<keyword evidence="8" id="KW-0256">Endoplasmic reticulum</keyword>
<dbReference type="PROSITE" id="PS00329">
    <property type="entry name" value="HSP70_2"/>
    <property type="match status" value="1"/>
</dbReference>
<evidence type="ECO:0000256" key="8">
    <source>
        <dbReference type="ARBA" id="ARBA00022824"/>
    </source>
</evidence>
<dbReference type="FunFam" id="3.30.420.40:FF:000026">
    <property type="entry name" value="Heat shock protein 70"/>
    <property type="match status" value="1"/>
</dbReference>
<evidence type="ECO:0000256" key="3">
    <source>
        <dbReference type="ARBA" id="ARBA00004319"/>
    </source>
</evidence>
<dbReference type="SUPFAM" id="SSF50978">
    <property type="entry name" value="WD40 repeat-like"/>
    <property type="match status" value="1"/>
</dbReference>
<keyword evidence="10" id="KW-0539">Nucleus</keyword>
<dbReference type="GO" id="GO:0005788">
    <property type="term" value="C:endoplasmic reticulum lumen"/>
    <property type="evidence" value="ECO:0007669"/>
    <property type="project" value="UniProtKB-SubCell"/>
</dbReference>